<dbReference type="CDD" id="cd03586">
    <property type="entry name" value="PolY_Pol_IV_kappa"/>
    <property type="match status" value="1"/>
</dbReference>
<dbReference type="InterPro" id="IPR043502">
    <property type="entry name" value="DNA/RNA_pol_sf"/>
</dbReference>
<keyword evidence="13 17" id="KW-0238">DNA-binding</keyword>
<dbReference type="SUPFAM" id="SSF56672">
    <property type="entry name" value="DNA/RNA polymerases"/>
    <property type="match status" value="1"/>
</dbReference>
<comment type="cofactor">
    <cofactor evidence="17">
        <name>Mg(2+)</name>
        <dbReference type="ChEBI" id="CHEBI:18420"/>
    </cofactor>
    <text evidence="17">Binds 2 magnesium ions per subunit.</text>
</comment>
<evidence type="ECO:0000256" key="2">
    <source>
        <dbReference type="ARBA" id="ARBA00010945"/>
    </source>
</evidence>
<keyword evidence="11 17" id="KW-0460">Magnesium</keyword>
<gene>
    <name evidence="17" type="primary">dinB</name>
    <name evidence="19" type="ORF">GGR23_003920</name>
</gene>
<evidence type="ECO:0000259" key="18">
    <source>
        <dbReference type="PROSITE" id="PS50173"/>
    </source>
</evidence>
<evidence type="ECO:0000256" key="6">
    <source>
        <dbReference type="ARBA" id="ARBA00022679"/>
    </source>
</evidence>
<dbReference type="Gene3D" id="3.30.70.270">
    <property type="match status" value="1"/>
</dbReference>
<dbReference type="NCBIfam" id="NF002751">
    <property type="entry name" value="PRK02794.1"/>
    <property type="match status" value="1"/>
</dbReference>
<evidence type="ECO:0000256" key="4">
    <source>
        <dbReference type="ARBA" id="ARBA00022457"/>
    </source>
</evidence>
<evidence type="ECO:0000256" key="3">
    <source>
        <dbReference type="ARBA" id="ARBA00011245"/>
    </source>
</evidence>
<dbReference type="EC" id="2.7.7.7" evidence="17"/>
<evidence type="ECO:0000256" key="8">
    <source>
        <dbReference type="ARBA" id="ARBA00022705"/>
    </source>
</evidence>
<evidence type="ECO:0000313" key="20">
    <source>
        <dbReference type="Proteomes" id="UP000528286"/>
    </source>
</evidence>
<evidence type="ECO:0000256" key="7">
    <source>
        <dbReference type="ARBA" id="ARBA00022695"/>
    </source>
</evidence>
<dbReference type="GO" id="GO:0005829">
    <property type="term" value="C:cytosol"/>
    <property type="evidence" value="ECO:0007669"/>
    <property type="project" value="TreeGrafter"/>
</dbReference>
<dbReference type="FunFam" id="3.30.1490.100:FF:000004">
    <property type="entry name" value="DNA polymerase IV"/>
    <property type="match status" value="1"/>
</dbReference>
<evidence type="ECO:0000256" key="17">
    <source>
        <dbReference type="HAMAP-Rule" id="MF_01113"/>
    </source>
</evidence>
<dbReference type="PANTHER" id="PTHR11076:SF33">
    <property type="entry name" value="DNA POLYMERASE KAPPA"/>
    <property type="match status" value="1"/>
</dbReference>
<comment type="similarity">
    <text evidence="2 17">Belongs to the DNA polymerase type-Y family.</text>
</comment>
<keyword evidence="12 17" id="KW-0239">DNA-directed DNA polymerase</keyword>
<dbReference type="PANTHER" id="PTHR11076">
    <property type="entry name" value="DNA REPAIR POLYMERASE UMUC / TRANSFERASE FAMILY MEMBER"/>
    <property type="match status" value="1"/>
</dbReference>
<organism evidence="19 20">
    <name type="scientific">Gellertiella hungarica</name>
    <dbReference type="NCBI Taxonomy" id="1572859"/>
    <lineage>
        <taxon>Bacteria</taxon>
        <taxon>Pseudomonadati</taxon>
        <taxon>Pseudomonadota</taxon>
        <taxon>Alphaproteobacteria</taxon>
        <taxon>Hyphomicrobiales</taxon>
        <taxon>Rhizobiaceae</taxon>
        <taxon>Gellertiella</taxon>
    </lineage>
</organism>
<dbReference type="Pfam" id="PF11799">
    <property type="entry name" value="IMS_C"/>
    <property type="match status" value="1"/>
</dbReference>
<protein>
    <recommendedName>
        <fullName evidence="17">DNA polymerase IV</fullName>
        <shortName evidence="17">Pol IV</shortName>
        <ecNumber evidence="17">2.7.7.7</ecNumber>
    </recommendedName>
</protein>
<dbReference type="InterPro" id="IPR001126">
    <property type="entry name" value="UmuC"/>
</dbReference>
<dbReference type="EMBL" id="JACIEZ010000011">
    <property type="protein sequence ID" value="MBB4066702.1"/>
    <property type="molecule type" value="Genomic_DNA"/>
</dbReference>
<dbReference type="InterPro" id="IPR050116">
    <property type="entry name" value="DNA_polymerase-Y"/>
</dbReference>
<keyword evidence="5 17" id="KW-0963">Cytoplasm</keyword>
<keyword evidence="10 17" id="KW-0227">DNA damage</keyword>
<dbReference type="PROSITE" id="PS50173">
    <property type="entry name" value="UMUC"/>
    <property type="match status" value="1"/>
</dbReference>
<keyword evidence="6 17" id="KW-0808">Transferase</keyword>
<dbReference type="RefSeq" id="WP_183367966.1">
    <property type="nucleotide sequence ID" value="NZ_JACIEZ010000011.1"/>
</dbReference>
<keyword evidence="4 17" id="KW-0515">Mutator protein</keyword>
<evidence type="ECO:0000256" key="9">
    <source>
        <dbReference type="ARBA" id="ARBA00022723"/>
    </source>
</evidence>
<dbReference type="GO" id="GO:0006281">
    <property type="term" value="P:DNA repair"/>
    <property type="evidence" value="ECO:0007669"/>
    <property type="project" value="UniProtKB-UniRule"/>
</dbReference>
<dbReference type="InterPro" id="IPR017961">
    <property type="entry name" value="DNA_pol_Y-fam_little_finger"/>
</dbReference>
<evidence type="ECO:0000256" key="15">
    <source>
        <dbReference type="ARBA" id="ARBA00025589"/>
    </source>
</evidence>
<evidence type="ECO:0000256" key="5">
    <source>
        <dbReference type="ARBA" id="ARBA00022490"/>
    </source>
</evidence>
<evidence type="ECO:0000256" key="11">
    <source>
        <dbReference type="ARBA" id="ARBA00022842"/>
    </source>
</evidence>
<dbReference type="InterPro" id="IPR043128">
    <property type="entry name" value="Rev_trsase/Diguanyl_cyclase"/>
</dbReference>
<dbReference type="NCBIfam" id="NF002677">
    <property type="entry name" value="PRK02406.1"/>
    <property type="match status" value="1"/>
</dbReference>
<proteinExistence type="inferred from homology"/>
<dbReference type="FunFam" id="3.40.1170.60:FF:000001">
    <property type="entry name" value="DNA polymerase IV"/>
    <property type="match status" value="1"/>
</dbReference>
<comment type="subcellular location">
    <subcellularLocation>
        <location evidence="1 17">Cytoplasm</location>
    </subcellularLocation>
</comment>
<evidence type="ECO:0000256" key="12">
    <source>
        <dbReference type="ARBA" id="ARBA00022932"/>
    </source>
</evidence>
<keyword evidence="9 17" id="KW-0479">Metal-binding</keyword>
<comment type="subunit">
    <text evidence="3 17">Monomer.</text>
</comment>
<comment type="catalytic activity">
    <reaction evidence="16 17">
        <text>DNA(n) + a 2'-deoxyribonucleoside 5'-triphosphate = DNA(n+1) + diphosphate</text>
        <dbReference type="Rhea" id="RHEA:22508"/>
        <dbReference type="Rhea" id="RHEA-COMP:17339"/>
        <dbReference type="Rhea" id="RHEA-COMP:17340"/>
        <dbReference type="ChEBI" id="CHEBI:33019"/>
        <dbReference type="ChEBI" id="CHEBI:61560"/>
        <dbReference type="ChEBI" id="CHEBI:173112"/>
        <dbReference type="EC" id="2.7.7.7"/>
    </reaction>
</comment>
<evidence type="ECO:0000256" key="1">
    <source>
        <dbReference type="ARBA" id="ARBA00004496"/>
    </source>
</evidence>
<feature type="binding site" evidence="17">
    <location>
        <position position="142"/>
    </location>
    <ligand>
        <name>Mg(2+)</name>
        <dbReference type="ChEBI" id="CHEBI:18420"/>
    </ligand>
</feature>
<dbReference type="GO" id="GO:0000287">
    <property type="term" value="F:magnesium ion binding"/>
    <property type="evidence" value="ECO:0007669"/>
    <property type="project" value="UniProtKB-UniRule"/>
</dbReference>
<dbReference type="GO" id="GO:0042276">
    <property type="term" value="P:error-prone translesion synthesis"/>
    <property type="evidence" value="ECO:0007669"/>
    <property type="project" value="TreeGrafter"/>
</dbReference>
<dbReference type="GO" id="GO:0003887">
    <property type="term" value="F:DNA-directed DNA polymerase activity"/>
    <property type="evidence" value="ECO:0007669"/>
    <property type="project" value="UniProtKB-UniRule"/>
</dbReference>
<keyword evidence="7 17" id="KW-0548">Nucleotidyltransferase</keyword>
<keyword evidence="8 17" id="KW-0235">DNA replication</keyword>
<dbReference type="Gene3D" id="3.30.1490.100">
    <property type="entry name" value="DNA polymerase, Y-family, little finger domain"/>
    <property type="match status" value="1"/>
</dbReference>
<dbReference type="SUPFAM" id="SSF100879">
    <property type="entry name" value="Lesion bypass DNA polymerase (Y-family), little finger domain"/>
    <property type="match status" value="1"/>
</dbReference>
<dbReference type="Proteomes" id="UP000528286">
    <property type="component" value="Unassembled WGS sequence"/>
</dbReference>
<sequence length="435" mass="48617">MTLASNDLPGFCRDCLKPARHADRRCRACGSPRLVRHAEIDRLTVAHIDCDAFYASVEKRDNPDLLDKPVIVGGGKRGVVSTCCYIARIHGVRSAMPMFKALEACPDAVVIRPDMEKYARVGKQVRAMMQELTPLVQPLSIDEAFLELKGTERLHHDTPARVLARFARRVEQEIGITVSIGLSYCKFLAKVASDLNKPRGFSVIGEAEAVEFLKPRPVTTIWGVGKAFAETLARDGITTVGQLQVMDETDLMRRYGTIGQRLSRLSRGIDERTVHPNEEAKSVSAETTFFEDLWREEDLVPILRSLSEKVSWRLKKTGTSGQTVVLKLKTADFKSRTRNRRLEDPTQLADRIFRIGRSLLEKEMDGTRFRLIGIGVSDLSEPDRADPPDLVDPDAGRRAAAEAAMDKIREKFGKGTVETGYTFGTLRRKEPPKPT</sequence>
<dbReference type="AlphaFoldDB" id="A0A7W6J8I2"/>
<feature type="domain" description="UmuC" evidence="18">
    <location>
        <begin position="45"/>
        <end position="225"/>
    </location>
</feature>
<evidence type="ECO:0000313" key="19">
    <source>
        <dbReference type="EMBL" id="MBB4066702.1"/>
    </source>
</evidence>
<dbReference type="Gene3D" id="3.40.1170.60">
    <property type="match status" value="1"/>
</dbReference>
<keyword evidence="14 17" id="KW-0234">DNA repair</keyword>
<accession>A0A7W6J8I2</accession>
<dbReference type="InterPro" id="IPR022880">
    <property type="entry name" value="DNApol_IV"/>
</dbReference>
<feature type="active site" evidence="17">
    <location>
        <position position="143"/>
    </location>
</feature>
<dbReference type="GO" id="GO:0006261">
    <property type="term" value="P:DNA-templated DNA replication"/>
    <property type="evidence" value="ECO:0007669"/>
    <property type="project" value="UniProtKB-UniRule"/>
</dbReference>
<evidence type="ECO:0000256" key="16">
    <source>
        <dbReference type="ARBA" id="ARBA00049244"/>
    </source>
</evidence>
<name>A0A7W6J8I2_9HYPH</name>
<dbReference type="GO" id="GO:0009432">
    <property type="term" value="P:SOS response"/>
    <property type="evidence" value="ECO:0007669"/>
    <property type="project" value="TreeGrafter"/>
</dbReference>
<evidence type="ECO:0000256" key="14">
    <source>
        <dbReference type="ARBA" id="ARBA00023204"/>
    </source>
</evidence>
<dbReference type="Pfam" id="PF00817">
    <property type="entry name" value="IMS"/>
    <property type="match status" value="1"/>
</dbReference>
<dbReference type="InterPro" id="IPR036775">
    <property type="entry name" value="DNA_pol_Y-fam_lit_finger_sf"/>
</dbReference>
<comment type="caution">
    <text evidence="19">The sequence shown here is derived from an EMBL/GenBank/DDBJ whole genome shotgun (WGS) entry which is preliminary data.</text>
</comment>
<dbReference type="HAMAP" id="MF_01113">
    <property type="entry name" value="DNApol_IV"/>
    <property type="match status" value="1"/>
</dbReference>
<reference evidence="19 20" key="1">
    <citation type="submission" date="2020-08" db="EMBL/GenBank/DDBJ databases">
        <title>Genomic Encyclopedia of Type Strains, Phase IV (KMG-IV): sequencing the most valuable type-strain genomes for metagenomic binning, comparative biology and taxonomic classification.</title>
        <authorList>
            <person name="Goeker M."/>
        </authorList>
    </citation>
    <scope>NUCLEOTIDE SEQUENCE [LARGE SCALE GENOMIC DNA]</scope>
    <source>
        <strain evidence="19 20">DSM 29853</strain>
    </source>
</reference>
<evidence type="ECO:0000256" key="13">
    <source>
        <dbReference type="ARBA" id="ARBA00023125"/>
    </source>
</evidence>
<dbReference type="Gene3D" id="1.10.150.20">
    <property type="entry name" value="5' to 3' exonuclease, C-terminal subdomain"/>
    <property type="match status" value="1"/>
</dbReference>
<comment type="function">
    <text evidence="15 17">Poorly processive, error-prone DNA polymerase involved in untargeted mutagenesis. Copies undamaged DNA at stalled replication forks, which arise in vivo from mismatched or misaligned primer ends. These misaligned primers can be extended by PolIV. Exhibits no 3'-5' exonuclease (proofreading) activity. May be involved in translesional synthesis, in conjunction with the beta clamp from PolIII.</text>
</comment>
<evidence type="ECO:0000256" key="10">
    <source>
        <dbReference type="ARBA" id="ARBA00022763"/>
    </source>
</evidence>
<feature type="site" description="Substrate discrimination" evidence="17">
    <location>
        <position position="54"/>
    </location>
</feature>
<feature type="binding site" evidence="17">
    <location>
        <position position="49"/>
    </location>
    <ligand>
        <name>Mg(2+)</name>
        <dbReference type="ChEBI" id="CHEBI:18420"/>
    </ligand>
</feature>
<dbReference type="GO" id="GO:0003684">
    <property type="term" value="F:damaged DNA binding"/>
    <property type="evidence" value="ECO:0007669"/>
    <property type="project" value="InterPro"/>
</dbReference>
<keyword evidence="20" id="KW-1185">Reference proteome</keyword>